<feature type="region of interest" description="Disordered" evidence="1">
    <location>
        <begin position="906"/>
        <end position="1010"/>
    </location>
</feature>
<dbReference type="Proteomes" id="UP000219602">
    <property type="component" value="Chromosome 4"/>
</dbReference>
<organism evidence="2 3">
    <name type="scientific">Fusarium oxysporum f. sp. radicis-cucumerinum</name>
    <dbReference type="NCBI Taxonomy" id="327505"/>
    <lineage>
        <taxon>Eukaryota</taxon>
        <taxon>Fungi</taxon>
        <taxon>Dikarya</taxon>
        <taxon>Ascomycota</taxon>
        <taxon>Pezizomycotina</taxon>
        <taxon>Sordariomycetes</taxon>
        <taxon>Hypocreomycetidae</taxon>
        <taxon>Hypocreales</taxon>
        <taxon>Nectriaceae</taxon>
        <taxon>Fusarium</taxon>
        <taxon>Fusarium oxysporum species complex</taxon>
    </lineage>
</organism>
<dbReference type="STRING" id="327505.A0A2H3HSY2"/>
<dbReference type="EMBL" id="MABQ02000003">
    <property type="protein sequence ID" value="PCD41713.1"/>
    <property type="molecule type" value="Genomic_DNA"/>
</dbReference>
<name>A0A2H3HSY2_FUSOX</name>
<feature type="compositionally biased region" description="Basic and acidic residues" evidence="1">
    <location>
        <begin position="635"/>
        <end position="668"/>
    </location>
</feature>
<sequence length="1318" mass="150699">MQSQKTSWGSNLNDFKITAKAKAVHTQQPKVADMFDEFSNAIEAMAEGLDNNSPDEDTAFVDAPPQEAIDIEEVPNGVPRKMEAGDLRTLTKAIMVASKCTLESNTIPNDLPDHIVQSIKRHDSWYKAIVDRVFDTVLKYTTRPKAQSPFSPEMSRWLKDISDLNTRASLYEFLLHPAVRSYRCRAAIGREPVSRKQESRLFNHLEFFPVTECGSAVPNVNGTYLLHGVRASDKDPSLDPIYVGQAAAVKLNSTGAVGVRKRAMQHHDHISPGGEKFLHFHQRLSEPDIERVDVTVLSMFPYPTPDMGEEVLRHYTALLTLVETIDVLLIDSLSTSGFSNIAVCIGSWEGLEDLRPPCLPRRSYKGLNRALPCNQGRPRLDGLVASLTWSPHDLELMIEIVDKHEQDVHVTKPQWKTKAEVLKDYRMLASNPNSGLTTCKTVRWRRIWDQVYRVKRHLEEEGLVLPPQDYTDPFFHVPALENGHDTSWHFKALLKRSRYTDFDHPIMDVQGGFWATYLPRLLRREVWERITETAPERIIVGHQAMPKRIFNQALMVVLHFTQRRCTVTSDTVIVPRFEWSELIEIWHQTFAQLIADGVPRSEILVGGACQIARLLNAHRRRLRDPSYSSTLPPWKYDDSKKASEKPAKLQPRFVDEQSLEGHDESHNIDISEETDGIYHWPSEQDRYEAVGATHQMVALAAKHRLREPTETIKLNTTRSGPCTMAKHTPSTLRTLTMIMAGHHRSVFDKYSEIYAGDDTFWEIIFVELGKKWHIETQAQLQHRFGWVLKHLRSGELPEEAKTASQILQECLSNSVLSSEKHPYNYDVKTWTGDLLNPDLSSNWVKKLLVFNGVWDTLKDCVQERMGGCGIAGFCFMYGLLIPHVWEESMTTQGHRYPALEQIRHGETMASSKDSETSEALDVHNTTLSESSGPSSRTSASQSKSLSSTLPLSTVPGAVRHKATTSPRGVGPARVNDRRSLAPETSVPSSSSSSLSPPPSPPPYPPSQEFLTNKKRWQPDEDDYVKYLMRLPISRDEQLEKLHQRFQSNHRSKAALAKRIERLRNDPGKSITDKPQLERNKWYEAAEEEYLRQLIETHPCSSWDEVVAKMEQRFSKGRSKAAYQLHAAKLGLNTSRISNVWTAEHDECLRNFIRNETPPKRHSDLITEKFGTYRSRAACHRRLTELGFVGGYGTWTEEETKFIEENRDLKPRELCEEFWARFGHGRSSDSIKNKRVGVLNSKGLQWTADQLRFFSEWPHSSTTVVEAYRERFKEDTRTDSKIIKMYRKMKGRRAQMNIEEQDLEEEDEEDPNDEHSTCT</sequence>
<evidence type="ECO:0008006" key="4">
    <source>
        <dbReference type="Google" id="ProtNLM"/>
    </source>
</evidence>
<feature type="region of interest" description="Disordered" evidence="1">
    <location>
        <begin position="1292"/>
        <end position="1318"/>
    </location>
</feature>
<reference evidence="2 3" key="1">
    <citation type="journal article" date="2016" name="Environ. Microbiol.">
        <title>Effector profiles distinguish formae speciales of Fusarium oxysporum.</title>
        <authorList>
            <person name="van Dam P."/>
            <person name="Fokkens L."/>
            <person name="Schmidt S.M."/>
            <person name="Linmans J.H."/>
            <person name="Kistler H.C."/>
            <person name="Ma L.J."/>
            <person name="Rep M."/>
        </authorList>
    </citation>
    <scope>NUCLEOTIDE SEQUENCE [LARGE SCALE GENOMIC DNA]</scope>
    <source>
        <strain evidence="2 3">Forc016</strain>
    </source>
</reference>
<evidence type="ECO:0000313" key="2">
    <source>
        <dbReference type="EMBL" id="PCD41713.1"/>
    </source>
</evidence>
<feature type="compositionally biased region" description="Pro residues" evidence="1">
    <location>
        <begin position="995"/>
        <end position="1005"/>
    </location>
</feature>
<gene>
    <name evidence="2" type="ORF">AU210_004257</name>
</gene>
<protein>
    <recommendedName>
        <fullName evidence="4">Myb-like domain-containing protein</fullName>
    </recommendedName>
</protein>
<feature type="compositionally biased region" description="Acidic residues" evidence="1">
    <location>
        <begin position="1298"/>
        <end position="1311"/>
    </location>
</feature>
<evidence type="ECO:0000256" key="1">
    <source>
        <dbReference type="SAM" id="MobiDB-lite"/>
    </source>
</evidence>
<feature type="compositionally biased region" description="Polar residues" evidence="1">
    <location>
        <begin position="923"/>
        <end position="932"/>
    </location>
</feature>
<evidence type="ECO:0000313" key="3">
    <source>
        <dbReference type="Proteomes" id="UP000219602"/>
    </source>
</evidence>
<feature type="region of interest" description="Disordered" evidence="1">
    <location>
        <begin position="633"/>
        <end position="668"/>
    </location>
</feature>
<proteinExistence type="predicted"/>
<reference evidence="2 3" key="2">
    <citation type="journal article" date="2017" name="Sci. Rep.">
        <title>A mobile pathogenicity chromosome in Fusarium oxysporum for infection of multiple cucurbit species.</title>
        <authorList>
            <person name="van Dam P."/>
            <person name="Fokkens L."/>
            <person name="Ayukawa Y."/>
            <person name="van der Gragt M."/>
            <person name="Ter Horst A."/>
            <person name="Brankovics B."/>
            <person name="Houterman P.M."/>
            <person name="Arie T."/>
            <person name="Rep M."/>
        </authorList>
    </citation>
    <scope>NUCLEOTIDE SEQUENCE [LARGE SCALE GENOMIC DNA]</scope>
    <source>
        <strain evidence="2 3">Forc016</strain>
    </source>
</reference>
<feature type="compositionally biased region" description="Low complexity" evidence="1">
    <location>
        <begin position="933"/>
        <end position="955"/>
    </location>
</feature>
<comment type="caution">
    <text evidence="2">The sequence shown here is derived from an EMBL/GenBank/DDBJ whole genome shotgun (WGS) entry which is preliminary data.</text>
</comment>
<accession>A0A2H3HSY2</accession>